<dbReference type="OrthoDB" id="6736770at2759"/>
<evidence type="ECO:0000256" key="1">
    <source>
        <dbReference type="PROSITE-ProRule" id="PRU00076"/>
    </source>
</evidence>
<protein>
    <recommendedName>
        <fullName evidence="3">EGF-like domain-containing protein</fullName>
    </recommendedName>
</protein>
<evidence type="ECO:0000259" key="3">
    <source>
        <dbReference type="PROSITE" id="PS50026"/>
    </source>
</evidence>
<feature type="disulfide bond" evidence="1">
    <location>
        <begin position="112"/>
        <end position="122"/>
    </location>
</feature>
<feature type="region of interest" description="Disordered" evidence="2">
    <location>
        <begin position="72"/>
        <end position="95"/>
    </location>
</feature>
<dbReference type="SUPFAM" id="SSF57196">
    <property type="entry name" value="EGF/Laminin"/>
    <property type="match status" value="1"/>
</dbReference>
<dbReference type="EMBL" id="CAKOFQ010007125">
    <property type="protein sequence ID" value="CAH1991851.1"/>
    <property type="molecule type" value="Genomic_DNA"/>
</dbReference>
<dbReference type="AlphaFoldDB" id="A0A9P0LIE3"/>
<dbReference type="Proteomes" id="UP001152888">
    <property type="component" value="Unassembled WGS sequence"/>
</dbReference>
<evidence type="ECO:0000256" key="2">
    <source>
        <dbReference type="SAM" id="MobiDB-lite"/>
    </source>
</evidence>
<evidence type="ECO:0000313" key="4">
    <source>
        <dbReference type="EMBL" id="CAH1991851.1"/>
    </source>
</evidence>
<name>A0A9P0LIE3_ACAOB</name>
<feature type="compositionally biased region" description="Polar residues" evidence="2">
    <location>
        <begin position="72"/>
        <end position="93"/>
    </location>
</feature>
<feature type="domain" description="EGF-like" evidence="3">
    <location>
        <begin position="108"/>
        <end position="145"/>
    </location>
</feature>
<dbReference type="PROSITE" id="PS50026">
    <property type="entry name" value="EGF_3"/>
    <property type="match status" value="1"/>
</dbReference>
<dbReference type="PROSITE" id="PS00022">
    <property type="entry name" value="EGF_1"/>
    <property type="match status" value="1"/>
</dbReference>
<evidence type="ECO:0000313" key="5">
    <source>
        <dbReference type="Proteomes" id="UP001152888"/>
    </source>
</evidence>
<dbReference type="InterPro" id="IPR000742">
    <property type="entry name" value="EGF"/>
</dbReference>
<gene>
    <name evidence="4" type="ORF">ACAOBT_LOCUS20513</name>
</gene>
<keyword evidence="1" id="KW-0245">EGF-like domain</keyword>
<sequence length="172" mass="19171">MYECDCKEGYLLREDGYSCYEELKLNSFEDILYQNDAVISAVEVSLNNTESNEIPQRESNDIPNYVSNFTTTAPSTNYTTQGPRLEQKATSDGTGVPKVTMPISLSKQQKLCLLDCGPGGGCSLDEAEDEPVCLCPLGRGGQRCEEGKIKLHTMRSARPTMFLYAKLKRYRS</sequence>
<organism evidence="4 5">
    <name type="scientific">Acanthoscelides obtectus</name>
    <name type="common">Bean weevil</name>
    <name type="synonym">Bruchus obtectus</name>
    <dbReference type="NCBI Taxonomy" id="200917"/>
    <lineage>
        <taxon>Eukaryota</taxon>
        <taxon>Metazoa</taxon>
        <taxon>Ecdysozoa</taxon>
        <taxon>Arthropoda</taxon>
        <taxon>Hexapoda</taxon>
        <taxon>Insecta</taxon>
        <taxon>Pterygota</taxon>
        <taxon>Neoptera</taxon>
        <taxon>Endopterygota</taxon>
        <taxon>Coleoptera</taxon>
        <taxon>Polyphaga</taxon>
        <taxon>Cucujiformia</taxon>
        <taxon>Chrysomeloidea</taxon>
        <taxon>Chrysomelidae</taxon>
        <taxon>Bruchinae</taxon>
        <taxon>Bruchini</taxon>
        <taxon>Acanthoscelides</taxon>
    </lineage>
</organism>
<keyword evidence="5" id="KW-1185">Reference proteome</keyword>
<comment type="caution">
    <text evidence="4">The sequence shown here is derived from an EMBL/GenBank/DDBJ whole genome shotgun (WGS) entry which is preliminary data.</text>
</comment>
<reference evidence="4" key="1">
    <citation type="submission" date="2022-03" db="EMBL/GenBank/DDBJ databases">
        <authorList>
            <person name="Sayadi A."/>
        </authorList>
    </citation>
    <scope>NUCLEOTIDE SEQUENCE</scope>
</reference>
<feature type="disulfide bond" evidence="1">
    <location>
        <begin position="135"/>
        <end position="144"/>
    </location>
</feature>
<accession>A0A9P0LIE3</accession>
<feature type="disulfide bond" evidence="1">
    <location>
        <begin position="116"/>
        <end position="133"/>
    </location>
</feature>
<keyword evidence="1" id="KW-1015">Disulfide bond</keyword>
<proteinExistence type="predicted"/>